<feature type="region of interest" description="Disordered" evidence="1">
    <location>
        <begin position="1"/>
        <end position="20"/>
    </location>
</feature>
<feature type="compositionally biased region" description="Basic and acidic residues" evidence="1">
    <location>
        <begin position="154"/>
        <end position="165"/>
    </location>
</feature>
<protein>
    <submittedName>
        <fullName evidence="2">Uncharacterized protein</fullName>
    </submittedName>
</protein>
<dbReference type="OMA" id="VDKQPYQ"/>
<name>A0A8S1VZX4_PAROT</name>
<dbReference type="AlphaFoldDB" id="A0A8S1VZX4"/>
<evidence type="ECO:0000313" key="3">
    <source>
        <dbReference type="Proteomes" id="UP000683925"/>
    </source>
</evidence>
<proteinExistence type="predicted"/>
<accession>A0A8S1VZX4</accession>
<gene>
    <name evidence="2" type="ORF">POCTA_138.1.T0770145</name>
</gene>
<organism evidence="2 3">
    <name type="scientific">Paramecium octaurelia</name>
    <dbReference type="NCBI Taxonomy" id="43137"/>
    <lineage>
        <taxon>Eukaryota</taxon>
        <taxon>Sar</taxon>
        <taxon>Alveolata</taxon>
        <taxon>Ciliophora</taxon>
        <taxon>Intramacronucleata</taxon>
        <taxon>Oligohymenophorea</taxon>
        <taxon>Peniculida</taxon>
        <taxon>Parameciidae</taxon>
        <taxon>Paramecium</taxon>
    </lineage>
</organism>
<keyword evidence="3" id="KW-1185">Reference proteome</keyword>
<feature type="region of interest" description="Disordered" evidence="1">
    <location>
        <begin position="138"/>
        <end position="185"/>
    </location>
</feature>
<reference evidence="2" key="1">
    <citation type="submission" date="2021-01" db="EMBL/GenBank/DDBJ databases">
        <authorList>
            <consortium name="Genoscope - CEA"/>
            <person name="William W."/>
        </authorList>
    </citation>
    <scope>NUCLEOTIDE SEQUENCE</scope>
</reference>
<evidence type="ECO:0000256" key="1">
    <source>
        <dbReference type="SAM" id="MobiDB-lite"/>
    </source>
</evidence>
<comment type="caution">
    <text evidence="2">The sequence shown here is derived from an EMBL/GenBank/DDBJ whole genome shotgun (WGS) entry which is preliminary data.</text>
</comment>
<dbReference type="EMBL" id="CAJJDP010000076">
    <property type="protein sequence ID" value="CAD8181645.1"/>
    <property type="molecule type" value="Genomic_DNA"/>
</dbReference>
<evidence type="ECO:0000313" key="2">
    <source>
        <dbReference type="EMBL" id="CAD8181645.1"/>
    </source>
</evidence>
<dbReference type="Proteomes" id="UP000683925">
    <property type="component" value="Unassembled WGS sequence"/>
</dbReference>
<sequence length="185" mass="21931">MSKKQPKQTRPLFIPKPENGEFPFDIKNANTNDIKPIDFFRMYNSLQMMVEKLIQDQAAQQKVQTNIDAIFRVFIEKDLNPPPPQKLVGRRSSPYTYQKQEFWQLVEHLNSLGFSYRQISERLQVHYVQISTHHRNTVDYDDDSEQESSQVKKQTKEKSKKEQIVDKQPYQNFDVFQSDDEQGSK</sequence>
<dbReference type="OrthoDB" id="299271at2759"/>